<comment type="caution">
    <text evidence="1">The sequence shown here is derived from an EMBL/GenBank/DDBJ whole genome shotgun (WGS) entry which is preliminary data.</text>
</comment>
<dbReference type="Gene3D" id="3.40.1080.10">
    <property type="entry name" value="Glutaconate Coenzyme A-transferase"/>
    <property type="match status" value="1"/>
</dbReference>
<dbReference type="GO" id="GO:0016740">
    <property type="term" value="F:transferase activity"/>
    <property type="evidence" value="ECO:0007669"/>
    <property type="project" value="UniProtKB-KW"/>
</dbReference>
<dbReference type="InterPro" id="IPR004165">
    <property type="entry name" value="CoA_trans_fam_I"/>
</dbReference>
<dbReference type="InterPro" id="IPR037171">
    <property type="entry name" value="NagB/RpiA_transferase-like"/>
</dbReference>
<gene>
    <name evidence="1" type="ORF">ACFOMD_09840</name>
</gene>
<evidence type="ECO:0000313" key="1">
    <source>
        <dbReference type="EMBL" id="MFC3712872.1"/>
    </source>
</evidence>
<dbReference type="EMBL" id="JBHRXV010000009">
    <property type="protein sequence ID" value="MFC3712872.1"/>
    <property type="molecule type" value="Genomic_DNA"/>
</dbReference>
<accession>A0ABV7X9W6</accession>
<name>A0ABV7X9W6_9SPHN</name>
<proteinExistence type="predicted"/>
<sequence>MLDKIVDIDAAVAGLSSGMTLGIGGWATRRKPMALVRAIARSSLTDLTVVAYGGPEIGLLAATGKLKKLVFGFVSMDHYPLEPHFRAA</sequence>
<keyword evidence="1" id="KW-0808">Transferase</keyword>
<organism evidence="1 2">
    <name type="scientific">Sphingoaurantiacus capsulatus</name>
    <dbReference type="NCBI Taxonomy" id="1771310"/>
    <lineage>
        <taxon>Bacteria</taxon>
        <taxon>Pseudomonadati</taxon>
        <taxon>Pseudomonadota</taxon>
        <taxon>Alphaproteobacteria</taxon>
        <taxon>Sphingomonadales</taxon>
        <taxon>Sphingosinicellaceae</taxon>
        <taxon>Sphingoaurantiacus</taxon>
    </lineage>
</organism>
<feature type="non-terminal residue" evidence="1">
    <location>
        <position position="88"/>
    </location>
</feature>
<dbReference type="SUPFAM" id="SSF100950">
    <property type="entry name" value="NagB/RpiA/CoA transferase-like"/>
    <property type="match status" value="1"/>
</dbReference>
<reference evidence="2" key="1">
    <citation type="journal article" date="2019" name="Int. J. Syst. Evol. Microbiol.">
        <title>The Global Catalogue of Microorganisms (GCM) 10K type strain sequencing project: providing services to taxonomists for standard genome sequencing and annotation.</title>
        <authorList>
            <consortium name="The Broad Institute Genomics Platform"/>
            <consortium name="The Broad Institute Genome Sequencing Center for Infectious Disease"/>
            <person name="Wu L."/>
            <person name="Ma J."/>
        </authorList>
    </citation>
    <scope>NUCLEOTIDE SEQUENCE [LARGE SCALE GENOMIC DNA]</scope>
    <source>
        <strain evidence="2">KCTC 42644</strain>
    </source>
</reference>
<dbReference type="Pfam" id="PF01144">
    <property type="entry name" value="CoA_trans"/>
    <property type="match status" value="1"/>
</dbReference>
<protein>
    <submittedName>
        <fullName evidence="1">CoA-transferase</fullName>
        <ecNumber evidence="1">2.8.3.-</ecNumber>
    </submittedName>
</protein>
<keyword evidence="2" id="KW-1185">Reference proteome</keyword>
<dbReference type="Proteomes" id="UP001595615">
    <property type="component" value="Unassembled WGS sequence"/>
</dbReference>
<dbReference type="RefSeq" id="WP_380860608.1">
    <property type="nucleotide sequence ID" value="NZ_JBHRXV010000009.1"/>
</dbReference>
<dbReference type="EC" id="2.8.3.-" evidence="1"/>
<evidence type="ECO:0000313" key="2">
    <source>
        <dbReference type="Proteomes" id="UP001595615"/>
    </source>
</evidence>